<evidence type="ECO:0000256" key="2">
    <source>
        <dbReference type="SAM" id="SignalP"/>
    </source>
</evidence>
<comment type="caution">
    <text evidence="3">The sequence shown here is derived from an EMBL/GenBank/DDBJ whole genome shotgun (WGS) entry which is preliminary data.</text>
</comment>
<dbReference type="GO" id="GO:0016491">
    <property type="term" value="F:oxidoreductase activity"/>
    <property type="evidence" value="ECO:0007669"/>
    <property type="project" value="UniProtKB-KW"/>
</dbReference>
<dbReference type="OrthoDB" id="5296at2759"/>
<keyword evidence="3" id="KW-0560">Oxidoreductase</keyword>
<dbReference type="PRINTS" id="PR00081">
    <property type="entry name" value="GDHRDH"/>
</dbReference>
<dbReference type="Pfam" id="PF00106">
    <property type="entry name" value="adh_short"/>
    <property type="match status" value="1"/>
</dbReference>
<dbReference type="AlphaFoldDB" id="A0A8B6FNP1"/>
<reference evidence="3" key="1">
    <citation type="submission" date="2018-11" db="EMBL/GenBank/DDBJ databases">
        <authorList>
            <person name="Alioto T."/>
            <person name="Alioto T."/>
        </authorList>
    </citation>
    <scope>NUCLEOTIDE SEQUENCE</scope>
</reference>
<dbReference type="InterPro" id="IPR002347">
    <property type="entry name" value="SDR_fam"/>
</dbReference>
<keyword evidence="2" id="KW-0732">Signal</keyword>
<evidence type="ECO:0000313" key="3">
    <source>
        <dbReference type="EMBL" id="VDI52862.1"/>
    </source>
</evidence>
<gene>
    <name evidence="3" type="ORF">MGAL_10B047277</name>
</gene>
<dbReference type="SUPFAM" id="SSF51735">
    <property type="entry name" value="NAD(P)-binding Rossmann-fold domains"/>
    <property type="match status" value="1"/>
</dbReference>
<name>A0A8B6FNP1_MYTGA</name>
<dbReference type="GO" id="GO:0008202">
    <property type="term" value="P:steroid metabolic process"/>
    <property type="evidence" value="ECO:0007669"/>
    <property type="project" value="TreeGrafter"/>
</dbReference>
<accession>A0A8B6FNP1</accession>
<evidence type="ECO:0000256" key="1">
    <source>
        <dbReference type="RuleBase" id="RU000363"/>
    </source>
</evidence>
<dbReference type="Gene3D" id="3.40.50.720">
    <property type="entry name" value="NAD(P)-binding Rossmann-like Domain"/>
    <property type="match status" value="2"/>
</dbReference>
<organism evidence="3 4">
    <name type="scientific">Mytilus galloprovincialis</name>
    <name type="common">Mediterranean mussel</name>
    <dbReference type="NCBI Taxonomy" id="29158"/>
    <lineage>
        <taxon>Eukaryota</taxon>
        <taxon>Metazoa</taxon>
        <taxon>Spiralia</taxon>
        <taxon>Lophotrochozoa</taxon>
        <taxon>Mollusca</taxon>
        <taxon>Bivalvia</taxon>
        <taxon>Autobranchia</taxon>
        <taxon>Pteriomorphia</taxon>
        <taxon>Mytilida</taxon>
        <taxon>Mytiloidea</taxon>
        <taxon>Mytilidae</taxon>
        <taxon>Mytilinae</taxon>
        <taxon>Mytilus</taxon>
    </lineage>
</organism>
<proteinExistence type="inferred from homology"/>
<dbReference type="EC" id="1.1.1.-" evidence="3"/>
<dbReference type="PANTHER" id="PTHR43313:SF1">
    <property type="entry name" value="3BETA-HYDROXYSTEROID DEHYDROGENASE DHS-16"/>
    <property type="match status" value="1"/>
</dbReference>
<feature type="chain" id="PRO_5032976247" evidence="2">
    <location>
        <begin position="21"/>
        <end position="432"/>
    </location>
</feature>
<sequence length="432" mass="48579">MWIYVAISIFLCLLIKWYRNKEIIGNYGNRYLVITGCDSGFGYSLTKKLDELGFNVFAGCLTGEGLAKLKEETSSNVKPVMLDVSKTDSIERAFEFVQLNLPQNTGIWGVVNNAGIAGPVVPIEWLNKTDYESVFEVNTLGMVETTRIFLPLVLETKGRVVNITSVAGRIAVLYGPYAVSKHAAEGYSDALRRELYKRGVSVHIIEPGCFQTRITDPDVTCNTINVYYDKLQKDIQDYFGPGFLKQYKKSVKKGLTIGACSDIDHVINAYVHALTAKFLKHRYLVGWDAGFLVHILGRLPERELYKRGVSVHIIEPGCFQTRITDPDVTCNTIDVYYDTLQKDIQDYFGPGFLNQYKKSVKKGLTTGACSNIDHVINAYVHALTAKFPKHRYLVGWDAGFLVHILGRLPEWIADYIFAFNIPIPDLEKTNLG</sequence>
<dbReference type="Proteomes" id="UP000596742">
    <property type="component" value="Unassembled WGS sequence"/>
</dbReference>
<evidence type="ECO:0000313" key="4">
    <source>
        <dbReference type="Proteomes" id="UP000596742"/>
    </source>
</evidence>
<dbReference type="PANTHER" id="PTHR43313">
    <property type="entry name" value="SHORT-CHAIN DEHYDROGENASE/REDUCTASE FAMILY 9C"/>
    <property type="match status" value="1"/>
</dbReference>
<dbReference type="EMBL" id="UYJE01007229">
    <property type="protein sequence ID" value="VDI52862.1"/>
    <property type="molecule type" value="Genomic_DNA"/>
</dbReference>
<feature type="signal peptide" evidence="2">
    <location>
        <begin position="1"/>
        <end position="20"/>
    </location>
</feature>
<dbReference type="PRINTS" id="PR00080">
    <property type="entry name" value="SDRFAMILY"/>
</dbReference>
<keyword evidence="4" id="KW-1185">Reference proteome</keyword>
<dbReference type="InterPro" id="IPR036291">
    <property type="entry name" value="NAD(P)-bd_dom_sf"/>
</dbReference>
<protein>
    <submittedName>
        <fullName evidence="3">Retinol dehydrogenase 16</fullName>
        <ecNumber evidence="3">1.1.1.-</ecNumber>
    </submittedName>
</protein>
<comment type="similarity">
    <text evidence="1">Belongs to the short-chain dehydrogenases/reductases (SDR) family.</text>
</comment>